<comment type="caution">
    <text evidence="6">The sequence shown here is derived from an EMBL/GenBank/DDBJ whole genome shotgun (WGS) entry which is preliminary data.</text>
</comment>
<evidence type="ECO:0000256" key="4">
    <source>
        <dbReference type="SAM" id="Phobius"/>
    </source>
</evidence>
<keyword evidence="4" id="KW-0472">Membrane</keyword>
<reference evidence="6 7" key="1">
    <citation type="submission" date="2016-11" db="EMBL/GenBank/DDBJ databases">
        <title>Draft Genome Sequences of Nine Cyanobacterial Strains from Diverse Habitats.</title>
        <authorList>
            <person name="Zhu T."/>
            <person name="Hou S."/>
            <person name="Lu X."/>
            <person name="Hess W.R."/>
        </authorList>
    </citation>
    <scope>NUCLEOTIDE SEQUENCE [LARGE SCALE GENOMIC DNA]</scope>
    <source>
        <strain evidence="6 7">NIES-30</strain>
    </source>
</reference>
<dbReference type="InterPro" id="IPR000086">
    <property type="entry name" value="NUDIX_hydrolase_dom"/>
</dbReference>
<name>A0A1U7JB90_9CYAN</name>
<dbReference type="Proteomes" id="UP000185557">
    <property type="component" value="Unassembled WGS sequence"/>
</dbReference>
<evidence type="ECO:0000256" key="2">
    <source>
        <dbReference type="ARBA" id="ARBA00022801"/>
    </source>
</evidence>
<dbReference type="SUPFAM" id="SSF55811">
    <property type="entry name" value="Nudix"/>
    <property type="match status" value="1"/>
</dbReference>
<sequence length="151" mass="16876">MAYFAHILRTLLGLLLRRPILGTCVIPLLANGNIVLVRRRDNGLWSLPGGIVDWGEDVITAAARELKEEAGLQTVGLERLVGVYSQPGRDPRFHSVCVTVAVRVTGKPYPADPREILEASSFSRDELPWDRLSHDHRQHLQDFFKGETVLA</sequence>
<dbReference type="PANTHER" id="PTHR43736:SF1">
    <property type="entry name" value="DIHYDRONEOPTERIN TRIPHOSPHATE DIPHOSPHATASE"/>
    <property type="match status" value="1"/>
</dbReference>
<gene>
    <name evidence="6" type="ORF">NIES30_02690</name>
</gene>
<comment type="similarity">
    <text evidence="1 3">Belongs to the Nudix hydrolase family.</text>
</comment>
<dbReference type="EMBL" id="MRCG01000001">
    <property type="protein sequence ID" value="OKH50996.1"/>
    <property type="molecule type" value="Genomic_DNA"/>
</dbReference>
<dbReference type="STRING" id="549789.NIES30_02690"/>
<dbReference type="PANTHER" id="PTHR43736">
    <property type="entry name" value="ADP-RIBOSE PYROPHOSPHATASE"/>
    <property type="match status" value="1"/>
</dbReference>
<dbReference type="RefSeq" id="WP_073606809.1">
    <property type="nucleotide sequence ID" value="NZ_MRCG01000001.1"/>
</dbReference>
<dbReference type="PRINTS" id="PR00502">
    <property type="entry name" value="NUDIXFAMILY"/>
</dbReference>
<organism evidence="6 7">
    <name type="scientific">Phormidium tenue NIES-30</name>
    <dbReference type="NCBI Taxonomy" id="549789"/>
    <lineage>
        <taxon>Bacteria</taxon>
        <taxon>Bacillati</taxon>
        <taxon>Cyanobacteriota</taxon>
        <taxon>Cyanophyceae</taxon>
        <taxon>Oscillatoriophycideae</taxon>
        <taxon>Oscillatoriales</taxon>
        <taxon>Oscillatoriaceae</taxon>
        <taxon>Phormidium</taxon>
    </lineage>
</organism>
<dbReference type="Gene3D" id="3.90.79.10">
    <property type="entry name" value="Nucleoside Triphosphate Pyrophosphohydrolase"/>
    <property type="match status" value="1"/>
</dbReference>
<keyword evidence="2 3" id="KW-0378">Hydrolase</keyword>
<keyword evidence="4" id="KW-0812">Transmembrane</keyword>
<dbReference type="Pfam" id="PF00293">
    <property type="entry name" value="NUDIX"/>
    <property type="match status" value="1"/>
</dbReference>
<evidence type="ECO:0000256" key="3">
    <source>
        <dbReference type="RuleBase" id="RU003476"/>
    </source>
</evidence>
<feature type="domain" description="Nudix hydrolase" evidence="5">
    <location>
        <begin position="15"/>
        <end position="146"/>
    </location>
</feature>
<dbReference type="InterPro" id="IPR015797">
    <property type="entry name" value="NUDIX_hydrolase-like_dom_sf"/>
</dbReference>
<dbReference type="PROSITE" id="PS00893">
    <property type="entry name" value="NUDIX_BOX"/>
    <property type="match status" value="1"/>
</dbReference>
<dbReference type="OrthoDB" id="9787476at2"/>
<dbReference type="AlphaFoldDB" id="A0A1U7JB90"/>
<evidence type="ECO:0000313" key="6">
    <source>
        <dbReference type="EMBL" id="OKH50996.1"/>
    </source>
</evidence>
<keyword evidence="4" id="KW-1133">Transmembrane helix</keyword>
<dbReference type="GO" id="GO:0016787">
    <property type="term" value="F:hydrolase activity"/>
    <property type="evidence" value="ECO:0007669"/>
    <property type="project" value="UniProtKB-KW"/>
</dbReference>
<dbReference type="InterPro" id="IPR020084">
    <property type="entry name" value="NUDIX_hydrolase_CS"/>
</dbReference>
<dbReference type="PROSITE" id="PS51462">
    <property type="entry name" value="NUDIX"/>
    <property type="match status" value="1"/>
</dbReference>
<feature type="transmembrane region" description="Helical" evidence="4">
    <location>
        <begin position="20"/>
        <end position="37"/>
    </location>
</feature>
<dbReference type="InterPro" id="IPR020476">
    <property type="entry name" value="Nudix_hydrolase"/>
</dbReference>
<protein>
    <submittedName>
        <fullName evidence="6">NUDIX hydrolase</fullName>
    </submittedName>
</protein>
<accession>A0A1U7JB90</accession>
<keyword evidence="7" id="KW-1185">Reference proteome</keyword>
<evidence type="ECO:0000259" key="5">
    <source>
        <dbReference type="PROSITE" id="PS51462"/>
    </source>
</evidence>
<proteinExistence type="inferred from homology"/>
<evidence type="ECO:0000256" key="1">
    <source>
        <dbReference type="ARBA" id="ARBA00005582"/>
    </source>
</evidence>
<evidence type="ECO:0000313" key="7">
    <source>
        <dbReference type="Proteomes" id="UP000185557"/>
    </source>
</evidence>